<reference evidence="3" key="1">
    <citation type="submission" date="2016-06" db="UniProtKB">
        <authorList>
            <consortium name="WormBaseParasite"/>
        </authorList>
    </citation>
    <scope>IDENTIFICATION</scope>
</reference>
<reference evidence="1 2" key="2">
    <citation type="submission" date="2018-11" db="EMBL/GenBank/DDBJ databases">
        <authorList>
            <consortium name="Pathogen Informatics"/>
        </authorList>
    </citation>
    <scope>NUCLEOTIDE SEQUENCE [LARGE SCALE GENOMIC DNA]</scope>
    <source>
        <strain evidence="1 2">NST_G2</strain>
    </source>
</reference>
<dbReference type="OrthoDB" id="2012278at2759"/>
<dbReference type="PANTHER" id="PTHR13608">
    <property type="entry name" value="ARMADILLO-LIKE HELICAL DOMAIN-CONTAINING PROTEIN 3"/>
    <property type="match status" value="1"/>
</dbReference>
<evidence type="ECO:0000313" key="1">
    <source>
        <dbReference type="EMBL" id="VDL98642.1"/>
    </source>
</evidence>
<dbReference type="EMBL" id="UYSU01037137">
    <property type="protein sequence ID" value="VDL98642.1"/>
    <property type="molecule type" value="Genomic_DNA"/>
</dbReference>
<dbReference type="Proteomes" id="UP000275846">
    <property type="component" value="Unassembled WGS sequence"/>
</dbReference>
<protein>
    <submittedName>
        <fullName evidence="3">TIR domain-containing protein</fullName>
    </submittedName>
</protein>
<evidence type="ECO:0000313" key="2">
    <source>
        <dbReference type="Proteomes" id="UP000275846"/>
    </source>
</evidence>
<accession>A0A183T709</accession>
<keyword evidence="2" id="KW-1185">Reference proteome</keyword>
<proteinExistence type="predicted"/>
<evidence type="ECO:0000313" key="3">
    <source>
        <dbReference type="WBParaSite" id="SSLN_0001271801-mRNA-1"/>
    </source>
</evidence>
<organism evidence="3">
    <name type="scientific">Schistocephalus solidus</name>
    <name type="common">Tapeworm</name>
    <dbReference type="NCBI Taxonomy" id="70667"/>
    <lineage>
        <taxon>Eukaryota</taxon>
        <taxon>Metazoa</taxon>
        <taxon>Spiralia</taxon>
        <taxon>Lophotrochozoa</taxon>
        <taxon>Platyhelminthes</taxon>
        <taxon>Cestoda</taxon>
        <taxon>Eucestoda</taxon>
        <taxon>Diphyllobothriidea</taxon>
        <taxon>Diphyllobothriidae</taxon>
        <taxon>Schistocephalus</taxon>
    </lineage>
</organism>
<name>A0A183T709_SCHSO</name>
<dbReference type="GO" id="GO:0005829">
    <property type="term" value="C:cytosol"/>
    <property type="evidence" value="ECO:0007669"/>
    <property type="project" value="TreeGrafter"/>
</dbReference>
<sequence length="339" mass="37615">MEDACTPASASDWSVARPSMLVFLKSDPHLNRLYSQCLSQAGDNSHWLRVANALQTSDCLVLGVFTLKDLTLPPEARLDLLLPSESLRVAKKARFIWKDPGEVTGGTFRICRFSITENFVELCSRSISENWPDLLQQIVLNSITVLTVASDDITDNPFYEWLLDDSVYQLLTSFIATPTLRFRLGPYACRLLGLLAQRHPEAGTRNLFAARLALVDDELLLNAISAVTSFVLSTTCRRYSEQLQASNGILSSISNLVRLICLPSTCLNSHCGMLGNLKVGDGQRQSFGLHDGLLVYLNEIVHANPRFPALFTCSHTHSDPSLVSETLACAWYIYMNEAL</sequence>
<dbReference type="PANTHER" id="PTHR13608:SF3">
    <property type="entry name" value="ARMADILLO-LIKE HELICAL DOMAIN-CONTAINING PROTEIN 3"/>
    <property type="match status" value="1"/>
</dbReference>
<dbReference type="InterPro" id="IPR039868">
    <property type="entry name" value="ARMD3-like"/>
</dbReference>
<dbReference type="STRING" id="70667.A0A183T709"/>
<dbReference type="AlphaFoldDB" id="A0A183T709"/>
<gene>
    <name evidence="1" type="ORF">SSLN_LOCUS12257</name>
</gene>
<dbReference type="WBParaSite" id="SSLN_0001271801-mRNA-1">
    <property type="protein sequence ID" value="SSLN_0001271801-mRNA-1"/>
    <property type="gene ID" value="SSLN_0001271801"/>
</dbReference>